<dbReference type="GO" id="GO:0004386">
    <property type="term" value="F:helicase activity"/>
    <property type="evidence" value="ECO:0007669"/>
    <property type="project" value="UniProtKB-KW"/>
</dbReference>
<reference evidence="7" key="1">
    <citation type="submission" date="2020-04" db="EMBL/GenBank/DDBJ databases">
        <title>Deep metagenomics examines the oral microbiome during advanced dental caries in children, revealing novel taxa and co-occurrences with host molecules.</title>
        <authorList>
            <person name="Baker J.L."/>
            <person name="Morton J.T."/>
            <person name="Dinis M."/>
            <person name="Alvarez R."/>
            <person name="Tran N.C."/>
            <person name="Knight R."/>
            <person name="Edlund A."/>
        </authorList>
    </citation>
    <scope>NUCLEOTIDE SEQUENCE</scope>
    <source>
        <strain evidence="7">JCVI_30_bin.13</strain>
    </source>
</reference>
<feature type="domain" description="Helicase ATP-binding" evidence="5">
    <location>
        <begin position="270"/>
        <end position="432"/>
    </location>
</feature>
<evidence type="ECO:0000259" key="5">
    <source>
        <dbReference type="PROSITE" id="PS51192"/>
    </source>
</evidence>
<organism evidence="7 8">
    <name type="scientific">Actinomyces bouchesdurhonensis</name>
    <dbReference type="NCBI Taxonomy" id="1852361"/>
    <lineage>
        <taxon>Bacteria</taxon>
        <taxon>Bacillati</taxon>
        <taxon>Actinomycetota</taxon>
        <taxon>Actinomycetes</taxon>
        <taxon>Actinomycetales</taxon>
        <taxon>Actinomycetaceae</taxon>
        <taxon>Actinomyces</taxon>
    </lineage>
</organism>
<dbReference type="GO" id="GO:0016787">
    <property type="term" value="F:hydrolase activity"/>
    <property type="evidence" value="ECO:0007669"/>
    <property type="project" value="UniProtKB-KW"/>
</dbReference>
<dbReference type="InterPro" id="IPR027417">
    <property type="entry name" value="P-loop_NTPase"/>
</dbReference>
<dbReference type="PANTHER" id="PTHR45766:SF6">
    <property type="entry name" value="SWI_SNF-RELATED MATRIX-ASSOCIATED ACTIN-DEPENDENT REGULATOR OF CHROMATIN SUBFAMILY A-LIKE PROTEIN 1"/>
    <property type="match status" value="1"/>
</dbReference>
<keyword evidence="4" id="KW-0067">ATP-binding</keyword>
<dbReference type="Gene3D" id="3.40.50.300">
    <property type="entry name" value="P-loop containing nucleotide triphosphate hydrolases"/>
    <property type="match status" value="1"/>
</dbReference>
<accession>A0A929WVD9</accession>
<gene>
    <name evidence="7" type="ORF">HXK09_00565</name>
</gene>
<dbReference type="Proteomes" id="UP000759246">
    <property type="component" value="Unassembled WGS sequence"/>
</dbReference>
<evidence type="ECO:0000256" key="1">
    <source>
        <dbReference type="ARBA" id="ARBA00022741"/>
    </source>
</evidence>
<dbReference type="PROSITE" id="PS51192">
    <property type="entry name" value="HELICASE_ATP_BIND_1"/>
    <property type="match status" value="1"/>
</dbReference>
<dbReference type="PROSITE" id="PS51194">
    <property type="entry name" value="HELICASE_CTER"/>
    <property type="match status" value="1"/>
</dbReference>
<feature type="domain" description="Helicase C-terminal" evidence="6">
    <location>
        <begin position="700"/>
        <end position="886"/>
    </location>
</feature>
<dbReference type="AlphaFoldDB" id="A0A929WVD9"/>
<dbReference type="InterPro" id="IPR014001">
    <property type="entry name" value="Helicase_ATP-bd"/>
</dbReference>
<dbReference type="InterPro" id="IPR057342">
    <property type="entry name" value="DEXDc_RapA"/>
</dbReference>
<dbReference type="PANTHER" id="PTHR45766">
    <property type="entry name" value="DNA ANNEALING HELICASE AND ENDONUCLEASE ZRANB3 FAMILY MEMBER"/>
    <property type="match status" value="1"/>
</dbReference>
<dbReference type="EMBL" id="JABZGF010000004">
    <property type="protein sequence ID" value="MBF0965666.1"/>
    <property type="molecule type" value="Genomic_DNA"/>
</dbReference>
<evidence type="ECO:0000256" key="4">
    <source>
        <dbReference type="ARBA" id="ARBA00022840"/>
    </source>
</evidence>
<evidence type="ECO:0000313" key="8">
    <source>
        <dbReference type="Proteomes" id="UP000759246"/>
    </source>
</evidence>
<dbReference type="GO" id="GO:0031297">
    <property type="term" value="P:replication fork processing"/>
    <property type="evidence" value="ECO:0007669"/>
    <property type="project" value="TreeGrafter"/>
</dbReference>
<comment type="caution">
    <text evidence="7">The sequence shown here is derived from an EMBL/GenBank/DDBJ whole genome shotgun (WGS) entry which is preliminary data.</text>
</comment>
<name>A0A929WVD9_9ACTO</name>
<dbReference type="GO" id="GO:0006281">
    <property type="term" value="P:DNA repair"/>
    <property type="evidence" value="ECO:0007669"/>
    <property type="project" value="TreeGrafter"/>
</dbReference>
<dbReference type="SUPFAM" id="SSF52540">
    <property type="entry name" value="P-loop containing nucleoside triphosphate hydrolases"/>
    <property type="match status" value="2"/>
</dbReference>
<dbReference type="Gene3D" id="3.40.50.10810">
    <property type="entry name" value="Tandem AAA-ATPase domain"/>
    <property type="match status" value="1"/>
</dbReference>
<dbReference type="Pfam" id="PF00271">
    <property type="entry name" value="Helicase_C"/>
    <property type="match status" value="1"/>
</dbReference>
<evidence type="ECO:0000256" key="2">
    <source>
        <dbReference type="ARBA" id="ARBA00022801"/>
    </source>
</evidence>
<keyword evidence="3 7" id="KW-0347">Helicase</keyword>
<proteinExistence type="predicted"/>
<dbReference type="CDD" id="cd18011">
    <property type="entry name" value="DEXDc_RapA"/>
    <property type="match status" value="1"/>
</dbReference>
<dbReference type="InterPro" id="IPR000330">
    <property type="entry name" value="SNF2_N"/>
</dbReference>
<evidence type="ECO:0000259" key="6">
    <source>
        <dbReference type="PROSITE" id="PS51194"/>
    </source>
</evidence>
<sequence length="1093" mass="122742">MEILDNTEGRCLGDSLRASLDDEAKLSIISAHFSLFAFGELREELERVDSVRFLFNEPTFIQEMRGGMDAPEPDIARRKQGEREKALADSDLELTLHNKLNQRGLARACARWLREKVTLRSVRREHMFQYQPSYVIEGSRVSPHLFAGLGASFTLEGLGVERRPETLTMISHGAGDEASEQVAFLMKHFEDVWANDAMTCDVTEQVASQVEALHADNAPEFIYFLTLYHIFRHFLQDALDHNPREDTGFFESVIWGKLYDFQKDAVIGAIRKLEKYNGCIIADSVGLGKTFEALAVIKYYQQLNKNVLVLCPKRLRENWMLWTHGGDERNPLAADRLTYTVLNHTDLTRRGGKSGDIDLEHLRWGTFDLLVIDESHNFRNKSSNAKRTDRYTRLMNDVIRANGRTKVLMLSATPINNRLTDLRNQIELITEGRDDYLEKTDGIASIDAVMRLAQKRFNLWSSQAHGRHTTQSFAEYVNADYFRLLDALTIARSRKHVAKYYGRATGTFPARLAPRNVQEPIDRDDALPPIGDLYDMIGELTFAQYQLLSYVREDVRAVYEADYQEGFGNDFGSELHRTNAVAQLMGVNLLKRLESSVHAFHQTLSRVRKSCADILGRLAALDACQTDDSGDRGVVGYGIDGLDDGLDDRDAEMFEVGAKIRVNLRDVDREALAVDLTHDIEILDELIGYASAVTPDRDAKLDALRCLIAQKTGVGQINTGNKKVLVFSAFADTVTYLYDQLAPSLRKAYGLTCAQVTGTRNRVVGTYQTRGGFEGILGRFSPRSKETTALAEREGDIDIIFATDCISEGQNLQDCDCVVNYDVHWNPVRIVQRFGRVDRLGSTNERIQMVIFWPDMDLESYIKLESRVKARMALGDASASGEENLLTPSEDMNDLEYRSDQLRALRSETLDLEDMRRGISITDFALDDYRIELERYMSANPGKLESAATGLHAVVPIPDELRDQVSPGVIFCLEQRHSNADASGAPVSPCLIYVPQDARCARMLSHPTHSLDLLRQLCEGKQEPFAALCARFNRVTRDGEDMSEYSALLTRAVAAAIGRGEETSLESLFTPGVIAQGASSEGDFTLVSFVVLQ</sequence>
<protein>
    <submittedName>
        <fullName evidence="7">DEAD/DEAH box helicase family protein</fullName>
    </submittedName>
</protein>
<keyword evidence="2" id="KW-0378">Hydrolase</keyword>
<dbReference type="GO" id="GO:0005524">
    <property type="term" value="F:ATP binding"/>
    <property type="evidence" value="ECO:0007669"/>
    <property type="project" value="UniProtKB-KW"/>
</dbReference>
<dbReference type="CDD" id="cd18793">
    <property type="entry name" value="SF2_C_SNF"/>
    <property type="match status" value="1"/>
</dbReference>
<dbReference type="Pfam" id="PF00176">
    <property type="entry name" value="SNF2-rel_dom"/>
    <property type="match status" value="1"/>
</dbReference>
<dbReference type="InterPro" id="IPR049730">
    <property type="entry name" value="SNF2/RAD54-like_C"/>
</dbReference>
<evidence type="ECO:0000313" key="7">
    <source>
        <dbReference type="EMBL" id="MBF0965666.1"/>
    </source>
</evidence>
<dbReference type="InterPro" id="IPR038718">
    <property type="entry name" value="SNF2-like_sf"/>
</dbReference>
<dbReference type="SMART" id="SM00490">
    <property type="entry name" value="HELICc"/>
    <property type="match status" value="1"/>
</dbReference>
<keyword evidence="1" id="KW-0547">Nucleotide-binding</keyword>
<dbReference type="InterPro" id="IPR001650">
    <property type="entry name" value="Helicase_C-like"/>
</dbReference>
<dbReference type="SMART" id="SM00487">
    <property type="entry name" value="DEXDc"/>
    <property type="match status" value="1"/>
</dbReference>
<evidence type="ECO:0000256" key="3">
    <source>
        <dbReference type="ARBA" id="ARBA00022806"/>
    </source>
</evidence>